<evidence type="ECO:0000259" key="4">
    <source>
        <dbReference type="Pfam" id="PF02638"/>
    </source>
</evidence>
<dbReference type="InterPro" id="IPR003790">
    <property type="entry name" value="GHL10"/>
</dbReference>
<dbReference type="Gene3D" id="3.20.20.80">
    <property type="entry name" value="Glycosidases"/>
    <property type="match status" value="1"/>
</dbReference>
<feature type="domain" description="Glycosyl hydrolase-like 10" evidence="4">
    <location>
        <begin position="178"/>
        <end position="480"/>
    </location>
</feature>
<sequence length="530" mass="60336">MWRSEKIGGREQGAGSREQGAEGAGAAGEAVGDKGEILPCCPIVSSQCPMPNAQCPIPHSNIYWAQMPTSCVNYLNLSALVFLVQKFQKQGTNNYQLINPVLSINTCRLMVSKFNHQNEQWHVWVVNASFKFMKSSFIVQSWQRLLKSLFPILILISFFTVLLVDSFTPTIAQIPRQEIRGVWMTNNDFDTLKSRDKVQDAVSQLRRLNFNTIYPVVWNSGYVMYPSAIAQGAGIQPFVYKGSDGHDILADLINQAHRKGLLVIPWFEFGFMAPPTSELAINYPHWFTQKRDGSQTSISAAGEVMWLNPFHPKVQQFITNLVLETVTQYDADGIQFDDHMSLPHEFGYDQYTVALYTKETKNPPPTNSQDAAWVKWRADKITAFMVQINQAVKQRKPQAIFSVSPNYYDFAYKFHLQDWLSWIRQNIVDELIVQIYRPDLQSFVANISRQEIQEAQKIIPTGIGVMTGLRNNPVPMQQIKSQVRAAQERGLGVTFFYYESLWNNALEPLNERQAGFATLFRSPALRAKVE</sequence>
<proteinExistence type="predicted"/>
<gene>
    <name evidence="5" type="ORF">NIES4072_17690</name>
</gene>
<dbReference type="AlphaFoldDB" id="A0A2R5FIM9"/>
<dbReference type="Pfam" id="PF02638">
    <property type="entry name" value="GHL10"/>
    <property type="match status" value="1"/>
</dbReference>
<evidence type="ECO:0000256" key="3">
    <source>
        <dbReference type="SAM" id="Phobius"/>
    </source>
</evidence>
<organism evidence="5 6">
    <name type="scientific">Nostoc commune NIES-4072</name>
    <dbReference type="NCBI Taxonomy" id="2005467"/>
    <lineage>
        <taxon>Bacteria</taxon>
        <taxon>Bacillati</taxon>
        <taxon>Cyanobacteriota</taxon>
        <taxon>Cyanophyceae</taxon>
        <taxon>Nostocales</taxon>
        <taxon>Nostocaceae</taxon>
        <taxon>Nostoc</taxon>
    </lineage>
</organism>
<feature type="transmembrane region" description="Helical" evidence="3">
    <location>
        <begin position="145"/>
        <end position="164"/>
    </location>
</feature>
<dbReference type="PANTHER" id="PTHR43405">
    <property type="entry name" value="GLYCOSYL HYDROLASE DIGH"/>
    <property type="match status" value="1"/>
</dbReference>
<reference evidence="5 6" key="1">
    <citation type="submission" date="2017-06" db="EMBL/GenBank/DDBJ databases">
        <title>Genome sequencing of cyanobaciteial culture collection at National Institute for Environmental Studies (NIES).</title>
        <authorList>
            <person name="Hirose Y."/>
            <person name="Shimura Y."/>
            <person name="Fujisawa T."/>
            <person name="Nakamura Y."/>
            <person name="Kawachi M."/>
        </authorList>
    </citation>
    <scope>NUCLEOTIDE SEQUENCE [LARGE SCALE GENOMIC DNA]</scope>
    <source>
        <strain evidence="5 6">NIES-4072</strain>
    </source>
</reference>
<comment type="caution">
    <text evidence="5">The sequence shown here is derived from an EMBL/GenBank/DDBJ whole genome shotgun (WGS) entry which is preliminary data.</text>
</comment>
<keyword evidence="3" id="KW-0472">Membrane</keyword>
<name>A0A2R5FIM9_NOSCO</name>
<evidence type="ECO:0000313" key="6">
    <source>
        <dbReference type="Proteomes" id="UP000245124"/>
    </source>
</evidence>
<keyword evidence="3" id="KW-0812">Transmembrane</keyword>
<dbReference type="SUPFAM" id="SSF51445">
    <property type="entry name" value="(Trans)glycosidases"/>
    <property type="match status" value="1"/>
</dbReference>
<dbReference type="PANTHER" id="PTHR43405:SF1">
    <property type="entry name" value="GLYCOSYL HYDROLASE DIGH"/>
    <property type="match status" value="1"/>
</dbReference>
<evidence type="ECO:0000256" key="1">
    <source>
        <dbReference type="ARBA" id="ARBA00022729"/>
    </source>
</evidence>
<dbReference type="InterPro" id="IPR052177">
    <property type="entry name" value="Divisome_Glycosyl_Hydrolase"/>
</dbReference>
<dbReference type="EMBL" id="BDUD01000001">
    <property type="protein sequence ID" value="GBG18105.1"/>
    <property type="molecule type" value="Genomic_DNA"/>
</dbReference>
<protein>
    <recommendedName>
        <fullName evidence="4">Glycosyl hydrolase-like 10 domain-containing protein</fullName>
    </recommendedName>
</protein>
<keyword evidence="1" id="KW-0732">Signal</keyword>
<accession>A0A2R5FIM9</accession>
<evidence type="ECO:0000313" key="5">
    <source>
        <dbReference type="EMBL" id="GBG18105.1"/>
    </source>
</evidence>
<evidence type="ECO:0000256" key="2">
    <source>
        <dbReference type="SAM" id="MobiDB-lite"/>
    </source>
</evidence>
<feature type="region of interest" description="Disordered" evidence="2">
    <location>
        <begin position="1"/>
        <end position="28"/>
    </location>
</feature>
<dbReference type="InterPro" id="IPR017853">
    <property type="entry name" value="GH"/>
</dbReference>
<dbReference type="Proteomes" id="UP000245124">
    <property type="component" value="Unassembled WGS sequence"/>
</dbReference>
<keyword evidence="3" id="KW-1133">Transmembrane helix</keyword>
<keyword evidence="6" id="KW-1185">Reference proteome</keyword>